<accession>A0A811QJW4</accession>
<name>A0A811QJW4_9POAL</name>
<dbReference type="PANTHER" id="PTHR31282">
    <property type="entry name" value="WRKY TRANSCRIPTION FACTOR 21-RELATED"/>
    <property type="match status" value="1"/>
</dbReference>
<sequence>MACVADREAAVREVAQVYELIKVQQPLLLLHSQQPPPSTTQLAQSLLGKALRALNVALSVMKQQQQPAAGPPAVTPISVVKAKPHQLSPPSPASADTQAAIVPSTATRGAKRRSSVAMDGKKKIKSSSWATVTAVPYDDGYEWRKYGEKKINGTLFTRSYFRCTYKGDAGCQATKHVQQVDNNSDDPPMFHVTYNNDHTCNSCSKAAAANTGSSSNNLAALLAGCCNMKQEPTGQHAAAAAMNMKQKEPPLLLPPLVDLQPSACLPHEQIPQCQEPLFPVSMEQQFCGALRDDDGEIPSATGSCISGETSWDGYSGDMAAAEDDPLHDLERFLFMDMDY</sequence>
<keyword evidence="3" id="KW-0238">DNA-binding</keyword>
<evidence type="ECO:0000256" key="1">
    <source>
        <dbReference type="ARBA" id="ARBA00004123"/>
    </source>
</evidence>
<dbReference type="PROSITE" id="PS50811">
    <property type="entry name" value="WRKY"/>
    <property type="match status" value="1"/>
</dbReference>
<organism evidence="8 9">
    <name type="scientific">Miscanthus lutarioriparius</name>
    <dbReference type="NCBI Taxonomy" id="422564"/>
    <lineage>
        <taxon>Eukaryota</taxon>
        <taxon>Viridiplantae</taxon>
        <taxon>Streptophyta</taxon>
        <taxon>Embryophyta</taxon>
        <taxon>Tracheophyta</taxon>
        <taxon>Spermatophyta</taxon>
        <taxon>Magnoliopsida</taxon>
        <taxon>Liliopsida</taxon>
        <taxon>Poales</taxon>
        <taxon>Poaceae</taxon>
        <taxon>PACMAD clade</taxon>
        <taxon>Panicoideae</taxon>
        <taxon>Andropogonodae</taxon>
        <taxon>Andropogoneae</taxon>
        <taxon>Saccharinae</taxon>
        <taxon>Miscanthus</taxon>
    </lineage>
</organism>
<evidence type="ECO:0000313" key="8">
    <source>
        <dbReference type="EMBL" id="CAD6258674.1"/>
    </source>
</evidence>
<evidence type="ECO:0000256" key="5">
    <source>
        <dbReference type="ARBA" id="ARBA00023242"/>
    </source>
</evidence>
<dbReference type="AlphaFoldDB" id="A0A811QJW4"/>
<dbReference type="EMBL" id="CAJGYO010000010">
    <property type="protein sequence ID" value="CAD6258674.1"/>
    <property type="molecule type" value="Genomic_DNA"/>
</dbReference>
<keyword evidence="2" id="KW-0805">Transcription regulation</keyword>
<keyword evidence="9" id="KW-1185">Reference proteome</keyword>
<evidence type="ECO:0000256" key="3">
    <source>
        <dbReference type="ARBA" id="ARBA00023125"/>
    </source>
</evidence>
<dbReference type="Gene3D" id="2.20.25.80">
    <property type="entry name" value="WRKY domain"/>
    <property type="match status" value="1"/>
</dbReference>
<reference evidence="8" key="1">
    <citation type="submission" date="2020-10" db="EMBL/GenBank/DDBJ databases">
        <authorList>
            <person name="Han B."/>
            <person name="Lu T."/>
            <person name="Zhao Q."/>
            <person name="Huang X."/>
            <person name="Zhao Y."/>
        </authorList>
    </citation>
    <scope>NUCLEOTIDE SEQUENCE</scope>
</reference>
<evidence type="ECO:0000313" key="9">
    <source>
        <dbReference type="Proteomes" id="UP000604825"/>
    </source>
</evidence>
<gene>
    <name evidence="8" type="ORF">NCGR_LOCUS42142</name>
</gene>
<proteinExistence type="predicted"/>
<dbReference type="Pfam" id="PF03106">
    <property type="entry name" value="WRKY"/>
    <property type="match status" value="1"/>
</dbReference>
<evidence type="ECO:0000256" key="4">
    <source>
        <dbReference type="ARBA" id="ARBA00023163"/>
    </source>
</evidence>
<protein>
    <recommendedName>
        <fullName evidence="7">WRKY domain-containing protein</fullName>
    </recommendedName>
</protein>
<dbReference type="GO" id="GO:0043565">
    <property type="term" value="F:sequence-specific DNA binding"/>
    <property type="evidence" value="ECO:0007669"/>
    <property type="project" value="InterPro"/>
</dbReference>
<comment type="caution">
    <text evidence="8">The sequence shown here is derived from an EMBL/GenBank/DDBJ whole genome shotgun (WGS) entry which is preliminary data.</text>
</comment>
<dbReference type="InterPro" id="IPR036576">
    <property type="entry name" value="WRKY_dom_sf"/>
</dbReference>
<evidence type="ECO:0000256" key="6">
    <source>
        <dbReference type="SAM" id="MobiDB-lite"/>
    </source>
</evidence>
<feature type="region of interest" description="Disordered" evidence="6">
    <location>
        <begin position="83"/>
        <end position="120"/>
    </location>
</feature>
<dbReference type="GO" id="GO:0005634">
    <property type="term" value="C:nucleus"/>
    <property type="evidence" value="ECO:0007669"/>
    <property type="project" value="UniProtKB-SubCell"/>
</dbReference>
<dbReference type="SMART" id="SM00774">
    <property type="entry name" value="WRKY"/>
    <property type="match status" value="1"/>
</dbReference>
<dbReference type="InterPro" id="IPR044810">
    <property type="entry name" value="WRKY_plant"/>
</dbReference>
<dbReference type="GO" id="GO:0003700">
    <property type="term" value="F:DNA-binding transcription factor activity"/>
    <property type="evidence" value="ECO:0007669"/>
    <property type="project" value="InterPro"/>
</dbReference>
<keyword evidence="5" id="KW-0539">Nucleus</keyword>
<keyword evidence="4" id="KW-0804">Transcription</keyword>
<dbReference type="InterPro" id="IPR003657">
    <property type="entry name" value="WRKY_dom"/>
</dbReference>
<evidence type="ECO:0000259" key="7">
    <source>
        <dbReference type="PROSITE" id="PS50811"/>
    </source>
</evidence>
<dbReference type="Proteomes" id="UP000604825">
    <property type="component" value="Unassembled WGS sequence"/>
</dbReference>
<evidence type="ECO:0000256" key="2">
    <source>
        <dbReference type="ARBA" id="ARBA00023015"/>
    </source>
</evidence>
<feature type="domain" description="WRKY" evidence="7">
    <location>
        <begin position="138"/>
        <end position="198"/>
    </location>
</feature>
<dbReference type="OrthoDB" id="692077at2759"/>
<dbReference type="SUPFAM" id="SSF118290">
    <property type="entry name" value="WRKY DNA-binding domain"/>
    <property type="match status" value="1"/>
</dbReference>
<comment type="subcellular location">
    <subcellularLocation>
        <location evidence="1">Nucleus</location>
    </subcellularLocation>
</comment>